<evidence type="ECO:0000256" key="4">
    <source>
        <dbReference type="ARBA" id="ARBA00022884"/>
    </source>
</evidence>
<dbReference type="EMBL" id="AZHD01000012">
    <property type="protein sequence ID" value="OAA58404.1"/>
    <property type="molecule type" value="Genomic_DNA"/>
</dbReference>
<evidence type="ECO:0000256" key="3">
    <source>
        <dbReference type="ARBA" id="ARBA00022540"/>
    </source>
</evidence>
<dbReference type="Proteomes" id="UP000076874">
    <property type="component" value="Unassembled WGS sequence"/>
</dbReference>
<dbReference type="STRING" id="1081102.A0A167RA56"/>
<feature type="compositionally biased region" description="Basic and acidic residues" evidence="8">
    <location>
        <begin position="819"/>
        <end position="910"/>
    </location>
</feature>
<dbReference type="GO" id="GO:0010494">
    <property type="term" value="C:cytoplasmic stress granule"/>
    <property type="evidence" value="ECO:0007669"/>
    <property type="project" value="EnsemblFungi"/>
</dbReference>
<dbReference type="GO" id="GO:0001732">
    <property type="term" value="P:formation of cytoplasmic translation initiation complex"/>
    <property type="evidence" value="ECO:0007669"/>
    <property type="project" value="UniProtKB-UniRule"/>
</dbReference>
<evidence type="ECO:0000259" key="9">
    <source>
        <dbReference type="PROSITE" id="PS50250"/>
    </source>
</evidence>
<comment type="function">
    <text evidence="7">RNA-binding component of the eukaryotic translation initiation factor 3 (eIF-3) complex, which is involved in protein synthesis of a specialized repertoire of mRNAs and, together with other initiation factors, stimulates binding of mRNA and methionyl-tRNAi to the 40S ribosome. The eIF-3 complex specifically targets and initiates translation of a subset of mRNAs involved in cell proliferation.</text>
</comment>
<accession>A0A167RA56</accession>
<dbReference type="OrthoDB" id="18884at2759"/>
<keyword evidence="5 7" id="KW-0648">Protein biosynthesis</keyword>
<dbReference type="FunFam" id="4.10.860.10:FF:000001">
    <property type="entry name" value="Eukaryotic translation initiation factor 3 subunit A"/>
    <property type="match status" value="1"/>
</dbReference>
<dbReference type="PANTHER" id="PTHR14005">
    <property type="entry name" value="EUKARYOTIC TRANSLATION INITIATION FACTOR 3, THETA SUBUNIT"/>
    <property type="match status" value="1"/>
</dbReference>
<dbReference type="GO" id="GO:0002188">
    <property type="term" value="P:translation reinitiation"/>
    <property type="evidence" value="ECO:0007669"/>
    <property type="project" value="TreeGrafter"/>
</dbReference>
<dbReference type="Gene3D" id="4.10.860.10">
    <property type="entry name" value="UVR domain"/>
    <property type="match status" value="1"/>
</dbReference>
<evidence type="ECO:0000256" key="8">
    <source>
        <dbReference type="SAM" id="MobiDB-lite"/>
    </source>
</evidence>
<dbReference type="GO" id="GO:0003729">
    <property type="term" value="F:mRNA binding"/>
    <property type="evidence" value="ECO:0007669"/>
    <property type="project" value="TreeGrafter"/>
</dbReference>
<evidence type="ECO:0000256" key="2">
    <source>
        <dbReference type="ARBA" id="ARBA00022490"/>
    </source>
</evidence>
<comment type="subunit">
    <text evidence="7">Component of the eukaryotic translation initiation factor 3 (eIF-3) complex.</text>
</comment>
<protein>
    <recommendedName>
        <fullName evidence="7">Eukaryotic translation initiation factor 3 subunit A</fullName>
        <shortName evidence="7">eIF3a</shortName>
    </recommendedName>
    <alternativeName>
        <fullName evidence="7">Eukaryotic translation initiation factor 3 110 kDa subunit homolog</fullName>
        <shortName evidence="7">eIF3 p110</shortName>
    </alternativeName>
    <alternativeName>
        <fullName evidence="7">Translation initiation factor eIF3, p110 subunit homolog</fullName>
    </alternativeName>
</protein>
<evidence type="ECO:0000313" key="10">
    <source>
        <dbReference type="EMBL" id="OAA58404.1"/>
    </source>
</evidence>
<evidence type="ECO:0000256" key="5">
    <source>
        <dbReference type="ARBA" id="ARBA00022917"/>
    </source>
</evidence>
<dbReference type="InterPro" id="IPR054711">
    <property type="entry name" value="eIF3a_PCI_TPR-like"/>
</dbReference>
<dbReference type="GO" id="GO:0043614">
    <property type="term" value="C:multi-eIF complex"/>
    <property type="evidence" value="ECO:0007669"/>
    <property type="project" value="TreeGrafter"/>
</dbReference>
<feature type="domain" description="PCI" evidence="9">
    <location>
        <begin position="341"/>
        <end position="525"/>
    </location>
</feature>
<dbReference type="HAMAP" id="MF_03000">
    <property type="entry name" value="eIF3a"/>
    <property type="match status" value="1"/>
</dbReference>
<keyword evidence="11" id="KW-1185">Reference proteome</keyword>
<gene>
    <name evidence="7" type="primary">TIF32</name>
    <name evidence="10" type="ORF">SPI_06477</name>
</gene>
<dbReference type="GO" id="GO:0033290">
    <property type="term" value="C:eukaryotic 48S preinitiation complex"/>
    <property type="evidence" value="ECO:0007669"/>
    <property type="project" value="UniProtKB-UniRule"/>
</dbReference>
<feature type="coiled-coil region" evidence="7">
    <location>
        <begin position="613"/>
        <end position="675"/>
    </location>
</feature>
<evidence type="ECO:0000256" key="1">
    <source>
        <dbReference type="ARBA" id="ARBA00004496"/>
    </source>
</evidence>
<feature type="compositionally biased region" description="Low complexity" evidence="8">
    <location>
        <begin position="960"/>
        <end position="976"/>
    </location>
</feature>
<comment type="subcellular location">
    <subcellularLocation>
        <location evidence="1 7">Cytoplasm</location>
    </subcellularLocation>
</comment>
<evidence type="ECO:0000256" key="7">
    <source>
        <dbReference type="HAMAP-Rule" id="MF_03000"/>
    </source>
</evidence>
<reference evidence="10 11" key="1">
    <citation type="journal article" date="2016" name="Genome Biol. Evol.">
        <title>Divergent and convergent evolution of fungal pathogenicity.</title>
        <authorList>
            <person name="Shang Y."/>
            <person name="Xiao G."/>
            <person name="Zheng P."/>
            <person name="Cen K."/>
            <person name="Zhan S."/>
            <person name="Wang C."/>
        </authorList>
    </citation>
    <scope>NUCLEOTIDE SEQUENCE [LARGE SCALE GENOMIC DNA]</scope>
    <source>
        <strain evidence="10 11">RCEF 264</strain>
    </source>
</reference>
<dbReference type="InterPro" id="IPR027512">
    <property type="entry name" value="EIF3A"/>
</dbReference>
<proteinExistence type="inferred from homology"/>
<dbReference type="SMART" id="SM00088">
    <property type="entry name" value="PINT"/>
    <property type="match status" value="1"/>
</dbReference>
<sequence>MPPPPHQKPENVLKRAHELIGVNQAPAALNLLHEHITSKRSRNVPIASLEPVMLLLVNLSVEQKKGKLAKDALYQYKNIAQNANVATIELVLKDFIEQAADKVTDAQKKADEVQSTLEASQAAATASIEDLEASETPESILLATVSGEQSRDRTDRAIVTPWLKFLWEAYRTVLDILRNNARLELLYQSTAMQAFDFCLKYARKTEFRRLCELLRNHVQTAAKYSSQMHAINLSDPDTLQRHLETRFQQLNVAVELELWQEAFRSVEDIHTLLSLSKRPPKNIMMANYYEKLTRIFLVGENYLFHAAAWSRYYNLLRQSAALVASGQSKKSDNPSASDADLQRAASFVLLSALSIPVISTSRSRGAMVDFDEAKKNKNSRLTHLLGMNQAPTRAGLFRDALAKSLLRRARPEIRDLYNILEVDFHPLSICKKISPILTQIGEDAEMQKYVLPLQQVILTRLFQQLSQVYETVDVEFVESLAQFPEPFQVARSTVEKFIMNGNKKGDLAIRMNHATGVLSFDTDIFSSAKAVHAGSAAGSAESEAKSVQRLQSTPSEIVRTQLSRLAKALYTTCYYVDSSFNQSRIDARNEALARAKAGAEQEHLETLARKDVIQKRKEEALELQVKREKENAKIKKMREQALLEAEHQRQLQEQKERELRRMERERDQIRQSEVEKMIKELNLGTKALNMESGDYSNLDPSKIRAMKLAQLEREKNDINERLRVTGKRIDHLERAFRKEEIHKLADDYAAQQERDRAIYETVKAETLRDAKRTHEANVELKKRLGRLVSNFEQFRDEVIDRRRDEFDRRRRDAERELEKQIAQRKKEYRERKLREKREREEEERQLREAEERAAREKEEQKKREEARREEMARLKAQRDLERQEALEKAALQARREEEALARRRAEREKQSSTAASASGVPPLRREREPAAADAASSGDRRPVLNLPGARTWREREASKPAASTAAEGPAAAAPAVAAPPPARTGTSNDRPTGPPRLNLAGGARSSWRDREASKAATGALDAPSRDGPPARSFSGRGPPAPRTGSAGRGDGASHSRENGGRDRVRENGRDGSPAPPKESLAPSGAPGKYVPKFRREANN</sequence>
<dbReference type="PANTHER" id="PTHR14005:SF0">
    <property type="entry name" value="EUKARYOTIC TRANSLATION INITIATION FACTOR 3 SUBUNIT A"/>
    <property type="match status" value="1"/>
</dbReference>
<dbReference type="FunFam" id="1.25.40.860:FF:000003">
    <property type="entry name" value="Eukaryotic translation initiation factor 3 subunit A"/>
    <property type="match status" value="1"/>
</dbReference>
<dbReference type="GO" id="GO:0003743">
    <property type="term" value="F:translation initiation factor activity"/>
    <property type="evidence" value="ECO:0007669"/>
    <property type="project" value="UniProtKB-UniRule"/>
</dbReference>
<feature type="compositionally biased region" description="Basic and acidic residues" evidence="8">
    <location>
        <begin position="1051"/>
        <end position="1069"/>
    </location>
</feature>
<comment type="similarity">
    <text evidence="7">Belongs to the eIF-3 subunit A family.</text>
</comment>
<keyword evidence="6 7" id="KW-0175">Coiled coil</keyword>
<keyword evidence="4 7" id="KW-0694">RNA-binding</keyword>
<name>A0A167RA56_9HYPO</name>
<evidence type="ECO:0000256" key="6">
    <source>
        <dbReference type="ARBA" id="ARBA00023054"/>
    </source>
</evidence>
<dbReference type="GO" id="GO:0016282">
    <property type="term" value="C:eukaryotic 43S preinitiation complex"/>
    <property type="evidence" value="ECO:0007669"/>
    <property type="project" value="UniProtKB-UniRule"/>
</dbReference>
<organism evidence="10 11">
    <name type="scientific">Niveomyces insectorum RCEF 264</name>
    <dbReference type="NCBI Taxonomy" id="1081102"/>
    <lineage>
        <taxon>Eukaryota</taxon>
        <taxon>Fungi</taxon>
        <taxon>Dikarya</taxon>
        <taxon>Ascomycota</taxon>
        <taxon>Pezizomycotina</taxon>
        <taxon>Sordariomycetes</taxon>
        <taxon>Hypocreomycetidae</taxon>
        <taxon>Hypocreales</taxon>
        <taxon>Cordycipitaceae</taxon>
        <taxon>Niveomyces</taxon>
    </lineage>
</organism>
<keyword evidence="3 7" id="KW-0396">Initiation factor</keyword>
<dbReference type="GO" id="GO:0071540">
    <property type="term" value="C:eukaryotic translation initiation factor 3 complex, eIF3e"/>
    <property type="evidence" value="ECO:0007669"/>
    <property type="project" value="EnsemblFungi"/>
</dbReference>
<feature type="region of interest" description="Disordered" evidence="8">
    <location>
        <begin position="819"/>
        <end position="1099"/>
    </location>
</feature>
<dbReference type="InterPro" id="IPR000717">
    <property type="entry name" value="PCI_dom"/>
</dbReference>
<dbReference type="PROSITE" id="PS50250">
    <property type="entry name" value="PCI"/>
    <property type="match status" value="1"/>
</dbReference>
<dbReference type="Pfam" id="PF01399">
    <property type="entry name" value="PCI"/>
    <property type="match status" value="1"/>
</dbReference>
<dbReference type="Gene3D" id="1.25.40.860">
    <property type="match status" value="2"/>
</dbReference>
<dbReference type="Pfam" id="PF22591">
    <property type="entry name" value="eIF3a_PCI_TPR-like"/>
    <property type="match status" value="1"/>
</dbReference>
<comment type="caution">
    <text evidence="10">The sequence shown here is derived from an EMBL/GenBank/DDBJ whole genome shotgun (WGS) entry which is preliminary data.</text>
</comment>
<dbReference type="AlphaFoldDB" id="A0A167RA56"/>
<evidence type="ECO:0000313" key="11">
    <source>
        <dbReference type="Proteomes" id="UP000076874"/>
    </source>
</evidence>
<feature type="coiled-coil region" evidence="7">
    <location>
        <begin position="96"/>
        <end position="123"/>
    </location>
</feature>
<dbReference type="GO" id="GO:0071541">
    <property type="term" value="C:eukaryotic translation initiation factor 3 complex, eIF3m"/>
    <property type="evidence" value="ECO:0007669"/>
    <property type="project" value="EnsemblFungi"/>
</dbReference>
<keyword evidence="2 7" id="KW-0963">Cytoplasm</keyword>